<dbReference type="Pfam" id="PF03328">
    <property type="entry name" value="HpcH_HpaI"/>
    <property type="match status" value="1"/>
</dbReference>
<dbReference type="Gene3D" id="3.20.20.60">
    <property type="entry name" value="Phosphoenolpyruvate-binding domains"/>
    <property type="match status" value="1"/>
</dbReference>
<evidence type="ECO:0000256" key="1">
    <source>
        <dbReference type="ARBA" id="ARBA00001946"/>
    </source>
</evidence>
<dbReference type="InterPro" id="IPR040442">
    <property type="entry name" value="Pyrv_kinase-like_dom_sf"/>
</dbReference>
<evidence type="ECO:0000313" key="5">
    <source>
        <dbReference type="EMBL" id="SVE19904.1"/>
    </source>
</evidence>
<comment type="cofactor">
    <cofactor evidence="1">
        <name>Mg(2+)</name>
        <dbReference type="ChEBI" id="CHEBI:18420"/>
    </cofactor>
</comment>
<keyword evidence="3" id="KW-0460">Magnesium</keyword>
<dbReference type="InterPro" id="IPR005000">
    <property type="entry name" value="Aldolase/citrate-lyase_domain"/>
</dbReference>
<keyword evidence="2" id="KW-0479">Metal-binding</keyword>
<evidence type="ECO:0000256" key="2">
    <source>
        <dbReference type="ARBA" id="ARBA00022723"/>
    </source>
</evidence>
<reference evidence="5" key="1">
    <citation type="submission" date="2018-05" db="EMBL/GenBank/DDBJ databases">
        <authorList>
            <person name="Lanie J.A."/>
            <person name="Ng W.-L."/>
            <person name="Kazmierczak K.M."/>
            <person name="Andrzejewski T.M."/>
            <person name="Davidsen T.M."/>
            <person name="Wayne K.J."/>
            <person name="Tettelin H."/>
            <person name="Glass J.I."/>
            <person name="Rusch D."/>
            <person name="Podicherti R."/>
            <person name="Tsui H.-C.T."/>
            <person name="Winkler M.E."/>
        </authorList>
    </citation>
    <scope>NUCLEOTIDE SEQUENCE</scope>
</reference>
<dbReference type="SUPFAM" id="SSF51621">
    <property type="entry name" value="Phosphoenolpyruvate/pyruvate domain"/>
    <property type="match status" value="1"/>
</dbReference>
<dbReference type="PANTHER" id="PTHR32308:SF0">
    <property type="entry name" value="HPCH_HPAI ALDOLASE_CITRATE LYASE DOMAIN-CONTAINING PROTEIN"/>
    <property type="match status" value="1"/>
</dbReference>
<gene>
    <name evidence="5" type="ORF">METZ01_LOCUS472758</name>
</gene>
<evidence type="ECO:0000259" key="4">
    <source>
        <dbReference type="Pfam" id="PF03328"/>
    </source>
</evidence>
<dbReference type="GO" id="GO:0000287">
    <property type="term" value="F:magnesium ion binding"/>
    <property type="evidence" value="ECO:0007669"/>
    <property type="project" value="TreeGrafter"/>
</dbReference>
<dbReference type="GO" id="GO:0006107">
    <property type="term" value="P:oxaloacetate metabolic process"/>
    <property type="evidence" value="ECO:0007669"/>
    <property type="project" value="TreeGrafter"/>
</dbReference>
<name>A0A383BJ02_9ZZZZ</name>
<organism evidence="5">
    <name type="scientific">marine metagenome</name>
    <dbReference type="NCBI Taxonomy" id="408172"/>
    <lineage>
        <taxon>unclassified sequences</taxon>
        <taxon>metagenomes</taxon>
        <taxon>ecological metagenomes</taxon>
    </lineage>
</organism>
<dbReference type="InterPro" id="IPR015813">
    <property type="entry name" value="Pyrv/PenolPyrv_kinase-like_dom"/>
</dbReference>
<dbReference type="AlphaFoldDB" id="A0A383BJ02"/>
<dbReference type="PANTHER" id="PTHR32308">
    <property type="entry name" value="LYASE BETA SUBUNIT, PUTATIVE (AFU_ORTHOLOGUE AFUA_4G13030)-RELATED"/>
    <property type="match status" value="1"/>
</dbReference>
<sequence length="176" mass="19124">MSAVRRSMLFTPVNISRFVQNVWKHNPDMVVLDLEDSVAPGEKASARAMVQGASQYVARCGMEVAVRINHNTVADDCDAVIWPEICAVVLPKAESPDQIGVLDTLLTKLEGERMISDRSVEIMPMIETALGVQNAYDIASSSQRIKLFGVLGEADLTADLGASFDALQTQDVLAYP</sequence>
<dbReference type="EMBL" id="UINC01200840">
    <property type="protein sequence ID" value="SVE19904.1"/>
    <property type="molecule type" value="Genomic_DNA"/>
</dbReference>
<proteinExistence type="predicted"/>
<feature type="domain" description="HpcH/HpaI aldolase/citrate lyase" evidence="4">
    <location>
        <begin position="6"/>
        <end position="164"/>
    </location>
</feature>
<evidence type="ECO:0000256" key="3">
    <source>
        <dbReference type="ARBA" id="ARBA00022842"/>
    </source>
</evidence>
<feature type="non-terminal residue" evidence="5">
    <location>
        <position position="176"/>
    </location>
</feature>
<dbReference type="GO" id="GO:0003824">
    <property type="term" value="F:catalytic activity"/>
    <property type="evidence" value="ECO:0007669"/>
    <property type="project" value="InterPro"/>
</dbReference>
<protein>
    <recommendedName>
        <fullName evidence="4">HpcH/HpaI aldolase/citrate lyase domain-containing protein</fullName>
    </recommendedName>
</protein>
<accession>A0A383BJ02</accession>